<dbReference type="OrthoDB" id="9990906at2759"/>
<evidence type="ECO:0000313" key="3">
    <source>
        <dbReference type="Proteomes" id="UP000270924"/>
    </source>
</evidence>
<proteinExistence type="predicted"/>
<reference evidence="2 3" key="1">
    <citation type="submission" date="2018-11" db="EMBL/GenBank/DDBJ databases">
        <authorList>
            <consortium name="Pathogen Informatics"/>
        </authorList>
    </citation>
    <scope>NUCLEOTIDE SEQUENCE [LARGE SCALE GENOMIC DNA]</scope>
</reference>
<dbReference type="AlphaFoldDB" id="A0A3P7DNE4"/>
<organism evidence="2 3">
    <name type="scientific">Wuchereria bancrofti</name>
    <dbReference type="NCBI Taxonomy" id="6293"/>
    <lineage>
        <taxon>Eukaryota</taxon>
        <taxon>Metazoa</taxon>
        <taxon>Ecdysozoa</taxon>
        <taxon>Nematoda</taxon>
        <taxon>Chromadorea</taxon>
        <taxon>Rhabditida</taxon>
        <taxon>Spirurina</taxon>
        <taxon>Spiruromorpha</taxon>
        <taxon>Filarioidea</taxon>
        <taxon>Onchocercidae</taxon>
        <taxon>Wuchereria</taxon>
    </lineage>
</organism>
<keyword evidence="1" id="KW-0472">Membrane</keyword>
<dbReference type="EMBL" id="UYWW01002141">
    <property type="protein sequence ID" value="VDM11441.1"/>
    <property type="molecule type" value="Genomic_DNA"/>
</dbReference>
<evidence type="ECO:0000313" key="2">
    <source>
        <dbReference type="EMBL" id="VDM11441.1"/>
    </source>
</evidence>
<gene>
    <name evidence="2" type="ORF">WBA_LOCUS4827</name>
</gene>
<dbReference type="PANTHER" id="PTHR46895">
    <property type="entry name" value="PROTEIN CBG20548-RELATED"/>
    <property type="match status" value="1"/>
</dbReference>
<dbReference type="Gene3D" id="1.20.1070.10">
    <property type="entry name" value="Rhodopsin 7-helix transmembrane proteins"/>
    <property type="match status" value="1"/>
</dbReference>
<dbReference type="InParanoid" id="A0A3P7DNE4"/>
<dbReference type="Proteomes" id="UP000270924">
    <property type="component" value="Unassembled WGS sequence"/>
</dbReference>
<protein>
    <recommendedName>
        <fullName evidence="4">G-protein coupled receptors family 1 profile domain-containing protein</fullName>
    </recommendedName>
</protein>
<evidence type="ECO:0008006" key="4">
    <source>
        <dbReference type="Google" id="ProtNLM"/>
    </source>
</evidence>
<sequence>MEHRVTLMVTLIVTTFIILNGPSAVIHLVNLARKKKLNYNFTLLGNTLVIIDKACNFILFCLTSRHFRARLFQLTQRKVNRFSASFLQISDSMRRIGSTLQGKSYSINDDSLQLKQSVKFVQRNYNSNN</sequence>
<keyword evidence="1" id="KW-1133">Transmembrane helix</keyword>
<accession>A0A3P7DNE4</accession>
<keyword evidence="3" id="KW-1185">Reference proteome</keyword>
<feature type="transmembrane region" description="Helical" evidence="1">
    <location>
        <begin position="41"/>
        <end position="62"/>
    </location>
</feature>
<keyword evidence="1" id="KW-0812">Transmembrane</keyword>
<name>A0A3P7DNE4_WUCBA</name>
<dbReference type="SUPFAM" id="SSF81321">
    <property type="entry name" value="Family A G protein-coupled receptor-like"/>
    <property type="match status" value="1"/>
</dbReference>
<evidence type="ECO:0000256" key="1">
    <source>
        <dbReference type="SAM" id="Phobius"/>
    </source>
</evidence>
<feature type="transmembrane region" description="Helical" evidence="1">
    <location>
        <begin position="7"/>
        <end position="29"/>
    </location>
</feature>